<dbReference type="EnsemblPlants" id="TuG1812G0300005759.01.T01">
    <property type="protein sequence ID" value="TuG1812G0300005759.01.T01"/>
    <property type="gene ID" value="TuG1812G0300005759.01"/>
</dbReference>
<organism evidence="1 2">
    <name type="scientific">Triticum urartu</name>
    <name type="common">Red wild einkorn</name>
    <name type="synonym">Crithodium urartu</name>
    <dbReference type="NCBI Taxonomy" id="4572"/>
    <lineage>
        <taxon>Eukaryota</taxon>
        <taxon>Viridiplantae</taxon>
        <taxon>Streptophyta</taxon>
        <taxon>Embryophyta</taxon>
        <taxon>Tracheophyta</taxon>
        <taxon>Spermatophyta</taxon>
        <taxon>Magnoliopsida</taxon>
        <taxon>Liliopsida</taxon>
        <taxon>Poales</taxon>
        <taxon>Poaceae</taxon>
        <taxon>BOP clade</taxon>
        <taxon>Pooideae</taxon>
        <taxon>Triticodae</taxon>
        <taxon>Triticeae</taxon>
        <taxon>Triticinae</taxon>
        <taxon>Triticum</taxon>
    </lineage>
</organism>
<evidence type="ECO:0000313" key="1">
    <source>
        <dbReference type="EnsemblPlants" id="TuG1812G0300005759.01.T01"/>
    </source>
</evidence>
<dbReference type="Gene3D" id="3.30.70.330">
    <property type="match status" value="1"/>
</dbReference>
<evidence type="ECO:0000313" key="2">
    <source>
        <dbReference type="Proteomes" id="UP000015106"/>
    </source>
</evidence>
<reference evidence="2" key="1">
    <citation type="journal article" date="2013" name="Nature">
        <title>Draft genome of the wheat A-genome progenitor Triticum urartu.</title>
        <authorList>
            <person name="Ling H.Q."/>
            <person name="Zhao S."/>
            <person name="Liu D."/>
            <person name="Wang J."/>
            <person name="Sun H."/>
            <person name="Zhang C."/>
            <person name="Fan H."/>
            <person name="Li D."/>
            <person name="Dong L."/>
            <person name="Tao Y."/>
            <person name="Gao C."/>
            <person name="Wu H."/>
            <person name="Li Y."/>
            <person name="Cui Y."/>
            <person name="Guo X."/>
            <person name="Zheng S."/>
            <person name="Wang B."/>
            <person name="Yu K."/>
            <person name="Liang Q."/>
            <person name="Yang W."/>
            <person name="Lou X."/>
            <person name="Chen J."/>
            <person name="Feng M."/>
            <person name="Jian J."/>
            <person name="Zhang X."/>
            <person name="Luo G."/>
            <person name="Jiang Y."/>
            <person name="Liu J."/>
            <person name="Wang Z."/>
            <person name="Sha Y."/>
            <person name="Zhang B."/>
            <person name="Wu H."/>
            <person name="Tang D."/>
            <person name="Shen Q."/>
            <person name="Xue P."/>
            <person name="Zou S."/>
            <person name="Wang X."/>
            <person name="Liu X."/>
            <person name="Wang F."/>
            <person name="Yang Y."/>
            <person name="An X."/>
            <person name="Dong Z."/>
            <person name="Zhang K."/>
            <person name="Zhang X."/>
            <person name="Luo M.C."/>
            <person name="Dvorak J."/>
            <person name="Tong Y."/>
            <person name="Wang J."/>
            <person name="Yang H."/>
            <person name="Li Z."/>
            <person name="Wang D."/>
            <person name="Zhang A."/>
            <person name="Wang J."/>
        </authorList>
    </citation>
    <scope>NUCLEOTIDE SEQUENCE</scope>
    <source>
        <strain evidence="2">cv. G1812</strain>
    </source>
</reference>
<dbReference type="SUPFAM" id="SSF54928">
    <property type="entry name" value="RNA-binding domain, RBD"/>
    <property type="match status" value="1"/>
</dbReference>
<dbReference type="InterPro" id="IPR012677">
    <property type="entry name" value="Nucleotide-bd_a/b_plait_sf"/>
</dbReference>
<protein>
    <recommendedName>
        <fullName evidence="3">RRM domain-containing protein</fullName>
    </recommendedName>
</protein>
<sequence length="121" mass="13382">MRCSGITSLPARLNLSSGCLQVGMTRHAHGLSPGPSLLPFVQHTSFTCEHGKVSSAEVIFYKETKRSQGMGLVTMVTGHGHQDDALAALDGLLFDGSRLKVSVVKEKRYRIRRRRRQLGYK</sequence>
<evidence type="ECO:0008006" key="3">
    <source>
        <dbReference type="Google" id="ProtNLM"/>
    </source>
</evidence>
<dbReference type="AlphaFoldDB" id="A0A8R7PZR4"/>
<dbReference type="Gramene" id="TuG1812G0300005759.01.T01">
    <property type="protein sequence ID" value="TuG1812G0300005759.01.T01"/>
    <property type="gene ID" value="TuG1812G0300005759.01"/>
</dbReference>
<name>A0A8R7PZR4_TRIUA</name>
<dbReference type="InterPro" id="IPR035979">
    <property type="entry name" value="RBD_domain_sf"/>
</dbReference>
<keyword evidence="2" id="KW-1185">Reference proteome</keyword>
<reference evidence="1" key="2">
    <citation type="submission" date="2018-03" db="EMBL/GenBank/DDBJ databases">
        <title>The Triticum urartu genome reveals the dynamic nature of wheat genome evolution.</title>
        <authorList>
            <person name="Ling H."/>
            <person name="Ma B."/>
            <person name="Shi X."/>
            <person name="Liu H."/>
            <person name="Dong L."/>
            <person name="Sun H."/>
            <person name="Cao Y."/>
            <person name="Gao Q."/>
            <person name="Zheng S."/>
            <person name="Li Y."/>
            <person name="Yu Y."/>
            <person name="Du H."/>
            <person name="Qi M."/>
            <person name="Li Y."/>
            <person name="Yu H."/>
            <person name="Cui Y."/>
            <person name="Wang N."/>
            <person name="Chen C."/>
            <person name="Wu H."/>
            <person name="Zhao Y."/>
            <person name="Zhang J."/>
            <person name="Li Y."/>
            <person name="Zhou W."/>
            <person name="Zhang B."/>
            <person name="Hu W."/>
            <person name="Eijk M."/>
            <person name="Tang J."/>
            <person name="Witsenboer H."/>
            <person name="Zhao S."/>
            <person name="Li Z."/>
            <person name="Zhang A."/>
            <person name="Wang D."/>
            <person name="Liang C."/>
        </authorList>
    </citation>
    <scope>NUCLEOTIDE SEQUENCE [LARGE SCALE GENOMIC DNA]</scope>
    <source>
        <strain evidence="1">cv. G1812</strain>
    </source>
</reference>
<proteinExistence type="predicted"/>
<reference evidence="1" key="3">
    <citation type="submission" date="2022-06" db="UniProtKB">
        <authorList>
            <consortium name="EnsemblPlants"/>
        </authorList>
    </citation>
    <scope>IDENTIFICATION</scope>
</reference>
<accession>A0A8R7PZR4</accession>
<dbReference type="GO" id="GO:0003676">
    <property type="term" value="F:nucleic acid binding"/>
    <property type="evidence" value="ECO:0007669"/>
    <property type="project" value="InterPro"/>
</dbReference>
<dbReference type="Proteomes" id="UP000015106">
    <property type="component" value="Chromosome 3"/>
</dbReference>